<evidence type="ECO:0000256" key="2">
    <source>
        <dbReference type="SAM" id="Phobius"/>
    </source>
</evidence>
<evidence type="ECO:0000313" key="4">
    <source>
        <dbReference type="Proteomes" id="UP000316598"/>
    </source>
</evidence>
<feature type="compositionally biased region" description="Low complexity" evidence="1">
    <location>
        <begin position="105"/>
        <end position="129"/>
    </location>
</feature>
<dbReference type="RefSeq" id="WP_146512858.1">
    <property type="nucleotide sequence ID" value="NZ_SJPI01000001.1"/>
</dbReference>
<dbReference type="AlphaFoldDB" id="A0A5C5WQQ8"/>
<feature type="region of interest" description="Disordered" evidence="1">
    <location>
        <begin position="92"/>
        <end position="137"/>
    </location>
</feature>
<keyword evidence="2" id="KW-0472">Membrane</keyword>
<evidence type="ECO:0008006" key="5">
    <source>
        <dbReference type="Google" id="ProtNLM"/>
    </source>
</evidence>
<dbReference type="EMBL" id="SJPI01000001">
    <property type="protein sequence ID" value="TWT52489.1"/>
    <property type="molecule type" value="Genomic_DNA"/>
</dbReference>
<accession>A0A5C5WQQ8</accession>
<evidence type="ECO:0000256" key="1">
    <source>
        <dbReference type="SAM" id="MobiDB-lite"/>
    </source>
</evidence>
<keyword evidence="2" id="KW-0812">Transmembrane</keyword>
<keyword evidence="4" id="KW-1185">Reference proteome</keyword>
<gene>
    <name evidence="3" type="ORF">Pla22_01130</name>
</gene>
<dbReference type="OrthoDB" id="277292at2"/>
<comment type="caution">
    <text evidence="3">The sequence shown here is derived from an EMBL/GenBank/DDBJ whole genome shotgun (WGS) entry which is preliminary data.</text>
</comment>
<feature type="transmembrane region" description="Helical" evidence="2">
    <location>
        <begin position="148"/>
        <end position="170"/>
    </location>
</feature>
<sequence length="389" mass="42851">MHEDLLGYLLGALEPHEMERVEAWLKEDAEARRQLVEIERSLRKLEDHTEPIEPAPSDLVQRTLDALPPMPVADDTADDEVHSLDEFWFDPDQVNQTPQGHVTPSSNSGNWSGAGNSLGSDNSSGGNYSTFHPMTPEHRVPRNRSMHWIDVAALSMAAAVLLALLIPAILQDRFEARRVACHEQLRNIGVAITQFVVQSEQSRLPAVAEKGPEAFAGVYAVRLADAGLLPDPAVRWCPSLDAPGSKDYRFAEINELPSVNELREAPVDQLRMFQEYAGGHYAYTLGVIDKDKFAPPRFESRASFAVLSDAPLAGNPTEANFSESIGHGGTGINVLYEDGRVDFVSLASLRSMPDHPLFNHHGEVEAGVNVDDASLAPSWRPPFVEVRQR</sequence>
<reference evidence="3 4" key="1">
    <citation type="submission" date="2019-02" db="EMBL/GenBank/DDBJ databases">
        <title>Deep-cultivation of Planctomycetes and their phenomic and genomic characterization uncovers novel biology.</title>
        <authorList>
            <person name="Wiegand S."/>
            <person name="Jogler M."/>
            <person name="Boedeker C."/>
            <person name="Pinto D."/>
            <person name="Vollmers J."/>
            <person name="Rivas-Marin E."/>
            <person name="Kohn T."/>
            <person name="Peeters S.H."/>
            <person name="Heuer A."/>
            <person name="Rast P."/>
            <person name="Oberbeckmann S."/>
            <person name="Bunk B."/>
            <person name="Jeske O."/>
            <person name="Meyerdierks A."/>
            <person name="Storesund J.E."/>
            <person name="Kallscheuer N."/>
            <person name="Luecker S."/>
            <person name="Lage O.M."/>
            <person name="Pohl T."/>
            <person name="Merkel B.J."/>
            <person name="Hornburger P."/>
            <person name="Mueller R.-W."/>
            <person name="Bruemmer F."/>
            <person name="Labrenz M."/>
            <person name="Spormann A.M."/>
            <person name="Op Den Camp H."/>
            <person name="Overmann J."/>
            <person name="Amann R."/>
            <person name="Jetten M.S.M."/>
            <person name="Mascher T."/>
            <person name="Medema M.H."/>
            <person name="Devos D.P."/>
            <person name="Kaster A.-K."/>
            <person name="Ovreas L."/>
            <person name="Rohde M."/>
            <person name="Galperin M.Y."/>
            <person name="Jogler C."/>
        </authorList>
    </citation>
    <scope>NUCLEOTIDE SEQUENCE [LARGE SCALE GENOMIC DNA]</scope>
    <source>
        <strain evidence="3 4">Pla22</strain>
    </source>
</reference>
<proteinExistence type="predicted"/>
<feature type="compositionally biased region" description="Polar residues" evidence="1">
    <location>
        <begin position="93"/>
        <end position="104"/>
    </location>
</feature>
<protein>
    <recommendedName>
        <fullName evidence="5">DUF1559 domain-containing protein</fullName>
    </recommendedName>
</protein>
<dbReference type="Proteomes" id="UP000316598">
    <property type="component" value="Unassembled WGS sequence"/>
</dbReference>
<organism evidence="3 4">
    <name type="scientific">Rubripirellula amarantea</name>
    <dbReference type="NCBI Taxonomy" id="2527999"/>
    <lineage>
        <taxon>Bacteria</taxon>
        <taxon>Pseudomonadati</taxon>
        <taxon>Planctomycetota</taxon>
        <taxon>Planctomycetia</taxon>
        <taxon>Pirellulales</taxon>
        <taxon>Pirellulaceae</taxon>
        <taxon>Rubripirellula</taxon>
    </lineage>
</organism>
<name>A0A5C5WQQ8_9BACT</name>
<keyword evidence="2" id="KW-1133">Transmembrane helix</keyword>
<evidence type="ECO:0000313" key="3">
    <source>
        <dbReference type="EMBL" id="TWT52489.1"/>
    </source>
</evidence>